<sequence>MSDEKEVKRMKCIHCENGRAKCFHCKGSGRTVTRFDCFHCKGQGNTVCDWCHGTMIVEYTGCGCTIL</sequence>
<dbReference type="InParanoid" id="F0ZL51"/>
<accession>F0ZL51</accession>
<evidence type="ECO:0000313" key="2">
    <source>
        <dbReference type="Proteomes" id="UP000001064"/>
    </source>
</evidence>
<dbReference type="EMBL" id="GL871063">
    <property type="protein sequence ID" value="EGC35331.1"/>
    <property type="molecule type" value="Genomic_DNA"/>
</dbReference>
<keyword evidence="2" id="KW-1185">Reference proteome</keyword>
<dbReference type="GeneID" id="10501570"/>
<proteinExistence type="predicted"/>
<dbReference type="OrthoDB" id="3355217at2759"/>
<gene>
    <name evidence="1" type="ORF">DICPUDRAFT_152352</name>
</gene>
<dbReference type="AlphaFoldDB" id="F0ZL51"/>
<protein>
    <submittedName>
        <fullName evidence="1">Uncharacterized protein</fullName>
    </submittedName>
</protein>
<reference evidence="2" key="1">
    <citation type="journal article" date="2011" name="Genome Biol.">
        <title>Comparative genomics of the social amoebae Dictyostelium discoideum and Dictyostelium purpureum.</title>
        <authorList>
            <consortium name="US DOE Joint Genome Institute (JGI-PGF)"/>
            <person name="Sucgang R."/>
            <person name="Kuo A."/>
            <person name="Tian X."/>
            <person name="Salerno W."/>
            <person name="Parikh A."/>
            <person name="Feasley C.L."/>
            <person name="Dalin E."/>
            <person name="Tu H."/>
            <person name="Huang E."/>
            <person name="Barry K."/>
            <person name="Lindquist E."/>
            <person name="Shapiro H."/>
            <person name="Bruce D."/>
            <person name="Schmutz J."/>
            <person name="Salamov A."/>
            <person name="Fey P."/>
            <person name="Gaudet P."/>
            <person name="Anjard C."/>
            <person name="Babu M.M."/>
            <person name="Basu S."/>
            <person name="Bushmanova Y."/>
            <person name="van der Wel H."/>
            <person name="Katoh-Kurasawa M."/>
            <person name="Dinh C."/>
            <person name="Coutinho P.M."/>
            <person name="Saito T."/>
            <person name="Elias M."/>
            <person name="Schaap P."/>
            <person name="Kay R.R."/>
            <person name="Henrissat B."/>
            <person name="Eichinger L."/>
            <person name="Rivero F."/>
            <person name="Putnam N.H."/>
            <person name="West C.M."/>
            <person name="Loomis W.F."/>
            <person name="Chisholm R.L."/>
            <person name="Shaulsky G."/>
            <person name="Strassmann J.E."/>
            <person name="Queller D.C."/>
            <person name="Kuspa A."/>
            <person name="Grigoriev I.V."/>
        </authorList>
    </citation>
    <scope>NUCLEOTIDE SEQUENCE [LARGE SCALE GENOMIC DNA]</scope>
    <source>
        <strain evidence="2">QSDP1</strain>
    </source>
</reference>
<dbReference type="RefSeq" id="XP_003288138.1">
    <property type="nucleotide sequence ID" value="XM_003288090.1"/>
</dbReference>
<organism evidence="1 2">
    <name type="scientific">Dictyostelium purpureum</name>
    <name type="common">Slime mold</name>
    <dbReference type="NCBI Taxonomy" id="5786"/>
    <lineage>
        <taxon>Eukaryota</taxon>
        <taxon>Amoebozoa</taxon>
        <taxon>Evosea</taxon>
        <taxon>Eumycetozoa</taxon>
        <taxon>Dictyostelia</taxon>
        <taxon>Dictyosteliales</taxon>
        <taxon>Dictyosteliaceae</taxon>
        <taxon>Dictyostelium</taxon>
    </lineage>
</organism>
<dbReference type="KEGG" id="dpp:DICPUDRAFT_152352"/>
<evidence type="ECO:0000313" key="1">
    <source>
        <dbReference type="EMBL" id="EGC35331.1"/>
    </source>
</evidence>
<dbReference type="VEuPathDB" id="AmoebaDB:DICPUDRAFT_152352"/>
<dbReference type="Proteomes" id="UP000001064">
    <property type="component" value="Unassembled WGS sequence"/>
</dbReference>
<name>F0ZL51_DICPU</name>